<evidence type="ECO:0000313" key="3">
    <source>
        <dbReference type="Proteomes" id="UP001229421"/>
    </source>
</evidence>
<feature type="signal peptide" evidence="1">
    <location>
        <begin position="1"/>
        <end position="29"/>
    </location>
</feature>
<comment type="caution">
    <text evidence="2">The sequence shown here is derived from an EMBL/GenBank/DDBJ whole genome shotgun (WGS) entry which is preliminary data.</text>
</comment>
<feature type="chain" id="PRO_5041911806" evidence="1">
    <location>
        <begin position="30"/>
        <end position="68"/>
    </location>
</feature>
<gene>
    <name evidence="2" type="ORF">QVD17_09014</name>
</gene>
<protein>
    <submittedName>
        <fullName evidence="2">Uncharacterized protein</fullName>
    </submittedName>
</protein>
<proteinExistence type="predicted"/>
<dbReference type="EMBL" id="JAUHHV010000002">
    <property type="protein sequence ID" value="KAK1432123.1"/>
    <property type="molecule type" value="Genomic_DNA"/>
</dbReference>
<sequence length="68" mass="7405">MSRGGSMFVPGVARATAQILLRILSVALGDEDVIQCKIVSQIKADNIDHALSTILSNNNNFHFYKVAM</sequence>
<dbReference type="AlphaFoldDB" id="A0AAD8P3J3"/>
<evidence type="ECO:0000313" key="2">
    <source>
        <dbReference type="EMBL" id="KAK1432123.1"/>
    </source>
</evidence>
<keyword evidence="1" id="KW-0732">Signal</keyword>
<accession>A0AAD8P3J3</accession>
<name>A0AAD8P3J3_TARER</name>
<evidence type="ECO:0000256" key="1">
    <source>
        <dbReference type="SAM" id="SignalP"/>
    </source>
</evidence>
<keyword evidence="3" id="KW-1185">Reference proteome</keyword>
<organism evidence="2 3">
    <name type="scientific">Tagetes erecta</name>
    <name type="common">African marigold</name>
    <dbReference type="NCBI Taxonomy" id="13708"/>
    <lineage>
        <taxon>Eukaryota</taxon>
        <taxon>Viridiplantae</taxon>
        <taxon>Streptophyta</taxon>
        <taxon>Embryophyta</taxon>
        <taxon>Tracheophyta</taxon>
        <taxon>Spermatophyta</taxon>
        <taxon>Magnoliopsida</taxon>
        <taxon>eudicotyledons</taxon>
        <taxon>Gunneridae</taxon>
        <taxon>Pentapetalae</taxon>
        <taxon>asterids</taxon>
        <taxon>campanulids</taxon>
        <taxon>Asterales</taxon>
        <taxon>Asteraceae</taxon>
        <taxon>Asteroideae</taxon>
        <taxon>Heliantheae alliance</taxon>
        <taxon>Tageteae</taxon>
        <taxon>Tagetes</taxon>
    </lineage>
</organism>
<dbReference type="Proteomes" id="UP001229421">
    <property type="component" value="Unassembled WGS sequence"/>
</dbReference>
<reference evidence="2" key="1">
    <citation type="journal article" date="2023" name="bioRxiv">
        <title>Improved chromosome-level genome assembly for marigold (Tagetes erecta).</title>
        <authorList>
            <person name="Jiang F."/>
            <person name="Yuan L."/>
            <person name="Wang S."/>
            <person name="Wang H."/>
            <person name="Xu D."/>
            <person name="Wang A."/>
            <person name="Fan W."/>
        </authorList>
    </citation>
    <scope>NUCLEOTIDE SEQUENCE</scope>
    <source>
        <strain evidence="2">WSJ</strain>
        <tissue evidence="2">Leaf</tissue>
    </source>
</reference>